<feature type="region of interest" description="Disordered" evidence="1">
    <location>
        <begin position="608"/>
        <end position="651"/>
    </location>
</feature>
<dbReference type="Proteomes" id="UP000077266">
    <property type="component" value="Unassembled WGS sequence"/>
</dbReference>
<dbReference type="EMBL" id="KV426241">
    <property type="protein sequence ID" value="KZV84093.1"/>
    <property type="molecule type" value="Genomic_DNA"/>
</dbReference>
<feature type="compositionally biased region" description="Low complexity" evidence="1">
    <location>
        <begin position="628"/>
        <end position="638"/>
    </location>
</feature>
<evidence type="ECO:0000313" key="2">
    <source>
        <dbReference type="EMBL" id="KZV84093.1"/>
    </source>
</evidence>
<accession>A0A165DA46</accession>
<feature type="compositionally biased region" description="Polar residues" evidence="1">
    <location>
        <begin position="98"/>
        <end position="111"/>
    </location>
</feature>
<organism evidence="2 3">
    <name type="scientific">Exidia glandulosa HHB12029</name>
    <dbReference type="NCBI Taxonomy" id="1314781"/>
    <lineage>
        <taxon>Eukaryota</taxon>
        <taxon>Fungi</taxon>
        <taxon>Dikarya</taxon>
        <taxon>Basidiomycota</taxon>
        <taxon>Agaricomycotina</taxon>
        <taxon>Agaricomycetes</taxon>
        <taxon>Auriculariales</taxon>
        <taxon>Exidiaceae</taxon>
        <taxon>Exidia</taxon>
    </lineage>
</organism>
<dbReference type="InParanoid" id="A0A165DA46"/>
<evidence type="ECO:0000313" key="3">
    <source>
        <dbReference type="Proteomes" id="UP000077266"/>
    </source>
</evidence>
<feature type="compositionally biased region" description="Pro residues" evidence="1">
    <location>
        <begin position="276"/>
        <end position="289"/>
    </location>
</feature>
<feature type="compositionally biased region" description="Low complexity" evidence="1">
    <location>
        <begin position="250"/>
        <end position="275"/>
    </location>
</feature>
<feature type="compositionally biased region" description="Pro residues" evidence="1">
    <location>
        <begin position="234"/>
        <end position="246"/>
    </location>
</feature>
<keyword evidence="3" id="KW-1185">Reference proteome</keyword>
<feature type="compositionally biased region" description="Acidic residues" evidence="1">
    <location>
        <begin position="618"/>
        <end position="627"/>
    </location>
</feature>
<feature type="compositionally biased region" description="Polar residues" evidence="1">
    <location>
        <begin position="50"/>
        <end position="60"/>
    </location>
</feature>
<sequence>MSSKNLGAVLAAAAVSTAPTEPATGNTTQLAIADNSLEATTAMEVEMDSPTDTPTATTIVSPAKPASKHRHPDTPSDQVAQEERLAARKMQTTREAKATSQANLVFGSTLQPRKVAEDNPSDDEADAEAAERALKNSANRFKIFGSKLIEDSLEHLDKEVNSQSDAHLAFAHQVARDNGFPANPAHREPFAVPAPGDDFFLGFSPLAHKQKRRAESIRSRRTVSTHPEDDDPFNPGPRDPPPPPPGGGAAAAAAATVPAPVLAPAAAAPARDGAPPDAPGAGLPPPLGKLPPRGDPVLIAAKAVSPEDVAAAAAIDPLLEHTKCVVGASDNATAFDGHPSNYVTAHLDPQQAADWIKASETALAAQLFRRKGVPVDPAVAVSSLRQHLKLAFPDVPDIDKVQAAPARHNPAHTKLLVPPQLHLLFNLPPVVKKCLEKQCAWVFGDIAFTVRPVTGEDSEFICTFEGLTTDDEALARRLFIAALGQSEELEKIIEEHGDALPTKLPPGITTRFAYWLSRFQAVIVKLKAPRTSVPIEQYNVYAPVVSKSNAINRQIRILASNIQVFTSFYGTGVHIPHSWLCSVCRSCSHPAGLCPYLSMPHFPGSLDAGPAPSWSGPGEDEDEEEPEAAVTEAAVEDTNLSRPLVTLPMSN</sequence>
<gene>
    <name evidence="2" type="ORF">EXIGLDRAFT_700828</name>
</gene>
<feature type="region of interest" description="Disordered" evidence="1">
    <location>
        <begin position="210"/>
        <end position="294"/>
    </location>
</feature>
<dbReference type="AlphaFoldDB" id="A0A165DA46"/>
<name>A0A165DA46_EXIGL</name>
<reference evidence="2 3" key="1">
    <citation type="journal article" date="2016" name="Mol. Biol. Evol.">
        <title>Comparative Genomics of Early-Diverging Mushroom-Forming Fungi Provides Insights into the Origins of Lignocellulose Decay Capabilities.</title>
        <authorList>
            <person name="Nagy L.G."/>
            <person name="Riley R."/>
            <person name="Tritt A."/>
            <person name="Adam C."/>
            <person name="Daum C."/>
            <person name="Floudas D."/>
            <person name="Sun H."/>
            <person name="Yadav J.S."/>
            <person name="Pangilinan J."/>
            <person name="Larsson K.H."/>
            <person name="Matsuura K."/>
            <person name="Barry K."/>
            <person name="Labutti K."/>
            <person name="Kuo R."/>
            <person name="Ohm R.A."/>
            <person name="Bhattacharya S.S."/>
            <person name="Shirouzu T."/>
            <person name="Yoshinaga Y."/>
            <person name="Martin F.M."/>
            <person name="Grigoriev I.V."/>
            <person name="Hibbett D.S."/>
        </authorList>
    </citation>
    <scope>NUCLEOTIDE SEQUENCE [LARGE SCALE GENOMIC DNA]</scope>
    <source>
        <strain evidence="2 3">HHB12029</strain>
    </source>
</reference>
<evidence type="ECO:0000256" key="1">
    <source>
        <dbReference type="SAM" id="MobiDB-lite"/>
    </source>
</evidence>
<proteinExistence type="predicted"/>
<feature type="region of interest" description="Disordered" evidence="1">
    <location>
        <begin position="46"/>
        <end position="127"/>
    </location>
</feature>
<feature type="compositionally biased region" description="Basic and acidic residues" evidence="1">
    <location>
        <begin position="81"/>
        <end position="97"/>
    </location>
</feature>
<protein>
    <submittedName>
        <fullName evidence="2">Uncharacterized protein</fullName>
    </submittedName>
</protein>